<evidence type="ECO:0000313" key="2">
    <source>
        <dbReference type="EMBL" id="KKY21800.1"/>
    </source>
</evidence>
<evidence type="ECO:0000313" key="1">
    <source>
        <dbReference type="EMBL" id="KAL0257081.1"/>
    </source>
</evidence>
<evidence type="ECO:0000313" key="3">
    <source>
        <dbReference type="Proteomes" id="UP000034182"/>
    </source>
</evidence>
<dbReference type="RefSeq" id="XP_066630110.1">
    <property type="nucleotide sequence ID" value="XM_066779306.1"/>
</dbReference>
<accession>A0A0G2GYV1</accession>
<reference evidence="2 3" key="1">
    <citation type="submission" date="2015-03" db="EMBL/GenBank/DDBJ databases">
        <authorList>
            <person name="Morales-Cruz A."/>
            <person name="Amrine K.C."/>
            <person name="Cantu D."/>
        </authorList>
    </citation>
    <scope>NUCLEOTIDE SEQUENCE [LARGE SCALE GENOMIC DNA]</scope>
    <source>
        <strain evidence="2">DS831</strain>
    </source>
</reference>
<dbReference type="Proteomes" id="UP001430584">
    <property type="component" value="Unassembled WGS sequence"/>
</dbReference>
<gene>
    <name evidence="1" type="ORF">SLS55_007891</name>
    <name evidence="2" type="ORF">UCDDS831_g04055</name>
</gene>
<sequence length="338" mass="38307">MMYSIQSMEPTESVVYVHTFVDLAALSGEERLALTSLKHVVQLKSFPPETFEYMMPANVFKAFAPEMFKQAFQLPGEAEDGRRSVLMLPHSGTDPAALKHICDWMVQSCSQTAPFRLQAHGNFFAWVELMKASMLLQVHAAQATVWPKLAHFITKEALEWQHVESIMNNFGLDSKVVKHLIHNVSFRRNSGDITPSCEFFINHNEFFKGLVDQVADQQHKSAIASANANQFARWNQNNAAYRRQRFEEEHVQHNEQPTFHYPNQSIDRRRFVKDKGHGSRRYNVNANAAPQRREDMEGWAHRTAAAATWDDSPASHQGGAYDVRVLKPGEATAGGLVA</sequence>
<reference evidence="2 3" key="2">
    <citation type="submission" date="2015-05" db="EMBL/GenBank/DDBJ databases">
        <title>Distinctive expansion of gene families associated with plant cell wall degradation and secondary metabolism in the genomes of grapevine trunk pathogens.</title>
        <authorList>
            <person name="Lawrence D.P."/>
            <person name="Travadon R."/>
            <person name="Rolshausen P.E."/>
            <person name="Baumgartner K."/>
        </authorList>
    </citation>
    <scope>NUCLEOTIDE SEQUENCE [LARGE SCALE GENOMIC DNA]</scope>
    <source>
        <strain evidence="2">DS831</strain>
    </source>
</reference>
<keyword evidence="4" id="KW-1185">Reference proteome</keyword>
<name>A0A0G2GYV1_9PEZI</name>
<comment type="caution">
    <text evidence="2">The sequence shown here is derived from an EMBL/GenBank/DDBJ whole genome shotgun (WGS) entry which is preliminary data.</text>
</comment>
<protein>
    <submittedName>
        <fullName evidence="2">Uncharacterized protein</fullName>
    </submittedName>
</protein>
<proteinExistence type="predicted"/>
<reference evidence="1 4" key="3">
    <citation type="submission" date="2024-02" db="EMBL/GenBank/DDBJ databases">
        <title>De novo assembly and annotation of 12 fungi associated with fruit tree decline syndrome in Ontario, Canada.</title>
        <authorList>
            <person name="Sulman M."/>
            <person name="Ellouze W."/>
            <person name="Ilyukhin E."/>
        </authorList>
    </citation>
    <scope>NUCLEOTIDE SEQUENCE [LARGE SCALE GENOMIC DNA]</scope>
    <source>
        <strain evidence="1 4">FDS-637</strain>
    </source>
</reference>
<dbReference type="AlphaFoldDB" id="A0A0G2GYV1"/>
<dbReference type="EMBL" id="LAQI01000081">
    <property type="protein sequence ID" value="KKY21800.1"/>
    <property type="molecule type" value="Genomic_DNA"/>
</dbReference>
<dbReference type="GeneID" id="92011976"/>
<dbReference type="Proteomes" id="UP000034182">
    <property type="component" value="Unassembled WGS sequence"/>
</dbReference>
<evidence type="ECO:0000313" key="4">
    <source>
        <dbReference type="Proteomes" id="UP001430584"/>
    </source>
</evidence>
<dbReference type="EMBL" id="JAJVCZ030000008">
    <property type="protein sequence ID" value="KAL0257081.1"/>
    <property type="molecule type" value="Genomic_DNA"/>
</dbReference>
<organism evidence="2 3">
    <name type="scientific">Diplodia seriata</name>
    <dbReference type="NCBI Taxonomy" id="420778"/>
    <lineage>
        <taxon>Eukaryota</taxon>
        <taxon>Fungi</taxon>
        <taxon>Dikarya</taxon>
        <taxon>Ascomycota</taxon>
        <taxon>Pezizomycotina</taxon>
        <taxon>Dothideomycetes</taxon>
        <taxon>Dothideomycetes incertae sedis</taxon>
        <taxon>Botryosphaeriales</taxon>
        <taxon>Botryosphaeriaceae</taxon>
        <taxon>Diplodia</taxon>
    </lineage>
</organism>